<evidence type="ECO:0000313" key="6">
    <source>
        <dbReference type="Proteomes" id="UP000724874"/>
    </source>
</evidence>
<feature type="domain" description="Splicing factor 3B subunit 1" evidence="4">
    <location>
        <begin position="51"/>
        <end position="134"/>
    </location>
</feature>
<proteinExistence type="inferred from homology"/>
<dbReference type="OrthoDB" id="3044863at2759"/>
<sequence>MSEIAVCAGQFGVEGKDVDTSSSTSFRGQRFITAFPITPPTNNKQLTLSSISISATPSHSRLPSKIGRAPEKEDQTPAPAPEQPMMPIIMNALGIMQDDKHNCYLTDEELYTVLPAADYVIVMPPPGYESSDAAAAAAATGLSPELPTEIPGVGNLAFFKAEDAHWSGPYDLNNVTQYDHADKYVQNTTACTFCMVASALGIPSLLPFLKAVCHSKKSWQARHAGIRIVQQISITMGCTVLPHLHNLVDCIAHGLQDEQQKVRTMAGVLEIIGRIINELKDEVEPYRKVVMETITTVVATLSASDIDE</sequence>
<protein>
    <recommendedName>
        <fullName evidence="4">Splicing factor 3B subunit 1 domain-containing protein</fullName>
    </recommendedName>
</protein>
<dbReference type="EMBL" id="JADNYJ010000299">
    <property type="protein sequence ID" value="KAF8871570.1"/>
    <property type="molecule type" value="Genomic_DNA"/>
</dbReference>
<dbReference type="InterPro" id="IPR016024">
    <property type="entry name" value="ARM-type_fold"/>
</dbReference>
<dbReference type="InterPro" id="IPR015016">
    <property type="entry name" value="SF3b_su1"/>
</dbReference>
<comment type="caution">
    <text evidence="5">The sequence shown here is derived from an EMBL/GenBank/DDBJ whole genome shotgun (WGS) entry which is preliminary data.</text>
</comment>
<dbReference type="Pfam" id="PF08920">
    <property type="entry name" value="SF3b1"/>
    <property type="match status" value="1"/>
</dbReference>
<keyword evidence="2" id="KW-0507">mRNA processing</keyword>
<evidence type="ECO:0000256" key="1">
    <source>
        <dbReference type="ARBA" id="ARBA00005754"/>
    </source>
</evidence>
<name>A0A9P5TEU0_GYMJU</name>
<keyword evidence="6" id="KW-1185">Reference proteome</keyword>
<dbReference type="AlphaFoldDB" id="A0A9P5TEU0"/>
<evidence type="ECO:0000256" key="2">
    <source>
        <dbReference type="ARBA" id="ARBA00022728"/>
    </source>
</evidence>
<keyword evidence="2" id="KW-0747">Spliceosome</keyword>
<dbReference type="InterPro" id="IPR038737">
    <property type="entry name" value="SF3b_su1-like"/>
</dbReference>
<evidence type="ECO:0000313" key="5">
    <source>
        <dbReference type="EMBL" id="KAF8871570.1"/>
    </source>
</evidence>
<evidence type="ECO:0000259" key="4">
    <source>
        <dbReference type="Pfam" id="PF08920"/>
    </source>
</evidence>
<dbReference type="GO" id="GO:0005681">
    <property type="term" value="C:spliceosomal complex"/>
    <property type="evidence" value="ECO:0007669"/>
    <property type="project" value="UniProtKB-KW"/>
</dbReference>
<dbReference type="Gene3D" id="1.25.10.10">
    <property type="entry name" value="Leucine-rich Repeat Variant"/>
    <property type="match status" value="1"/>
</dbReference>
<dbReference type="GO" id="GO:0000245">
    <property type="term" value="P:spliceosomal complex assembly"/>
    <property type="evidence" value="ECO:0007669"/>
    <property type="project" value="InterPro"/>
</dbReference>
<feature type="region of interest" description="Disordered" evidence="3">
    <location>
        <begin position="52"/>
        <end position="84"/>
    </location>
</feature>
<dbReference type="Proteomes" id="UP000724874">
    <property type="component" value="Unassembled WGS sequence"/>
</dbReference>
<dbReference type="PANTHER" id="PTHR12097">
    <property type="entry name" value="SPLICING FACTOR 3B, SUBUNIT 1-RELATED"/>
    <property type="match status" value="1"/>
</dbReference>
<comment type="similarity">
    <text evidence="1">Belongs to the SF3B1 family.</text>
</comment>
<dbReference type="SUPFAM" id="SSF48371">
    <property type="entry name" value="ARM repeat"/>
    <property type="match status" value="1"/>
</dbReference>
<dbReference type="InterPro" id="IPR011989">
    <property type="entry name" value="ARM-like"/>
</dbReference>
<dbReference type="GO" id="GO:0003729">
    <property type="term" value="F:mRNA binding"/>
    <property type="evidence" value="ECO:0007669"/>
    <property type="project" value="InterPro"/>
</dbReference>
<accession>A0A9P5TEU0</accession>
<evidence type="ECO:0000256" key="3">
    <source>
        <dbReference type="SAM" id="MobiDB-lite"/>
    </source>
</evidence>
<organism evidence="5 6">
    <name type="scientific">Gymnopilus junonius</name>
    <name type="common">Spectacular rustgill mushroom</name>
    <name type="synonym">Gymnopilus spectabilis subsp. junonius</name>
    <dbReference type="NCBI Taxonomy" id="109634"/>
    <lineage>
        <taxon>Eukaryota</taxon>
        <taxon>Fungi</taxon>
        <taxon>Dikarya</taxon>
        <taxon>Basidiomycota</taxon>
        <taxon>Agaricomycotina</taxon>
        <taxon>Agaricomycetes</taxon>
        <taxon>Agaricomycetidae</taxon>
        <taxon>Agaricales</taxon>
        <taxon>Agaricineae</taxon>
        <taxon>Hymenogastraceae</taxon>
        <taxon>Gymnopilus</taxon>
    </lineage>
</organism>
<keyword evidence="2" id="KW-0508">mRNA splicing</keyword>
<gene>
    <name evidence="5" type="ORF">CPB84DRAFT_1854900</name>
</gene>
<reference evidence="5" key="1">
    <citation type="submission" date="2020-11" db="EMBL/GenBank/DDBJ databases">
        <authorList>
            <consortium name="DOE Joint Genome Institute"/>
            <person name="Ahrendt S."/>
            <person name="Riley R."/>
            <person name="Andreopoulos W."/>
            <person name="LaButti K."/>
            <person name="Pangilinan J."/>
            <person name="Ruiz-duenas F.J."/>
            <person name="Barrasa J.M."/>
            <person name="Sanchez-Garcia M."/>
            <person name="Camarero S."/>
            <person name="Miyauchi S."/>
            <person name="Serrano A."/>
            <person name="Linde D."/>
            <person name="Babiker R."/>
            <person name="Drula E."/>
            <person name="Ayuso-Fernandez I."/>
            <person name="Pacheco R."/>
            <person name="Padilla G."/>
            <person name="Ferreira P."/>
            <person name="Barriuso J."/>
            <person name="Kellner H."/>
            <person name="Castanera R."/>
            <person name="Alfaro M."/>
            <person name="Ramirez L."/>
            <person name="Pisabarro A.G."/>
            <person name="Kuo A."/>
            <person name="Tritt A."/>
            <person name="Lipzen A."/>
            <person name="He G."/>
            <person name="Yan M."/>
            <person name="Ng V."/>
            <person name="Cullen D."/>
            <person name="Martin F."/>
            <person name="Rosso M.-N."/>
            <person name="Henrissat B."/>
            <person name="Hibbett D."/>
            <person name="Martinez A.T."/>
            <person name="Grigoriev I.V."/>
        </authorList>
    </citation>
    <scope>NUCLEOTIDE SEQUENCE</scope>
    <source>
        <strain evidence="5">AH 44721</strain>
    </source>
</reference>